<dbReference type="EMBL" id="RCHU02000017">
    <property type="protein sequence ID" value="KAL3568173.1"/>
    <property type="molecule type" value="Genomic_DNA"/>
</dbReference>
<comment type="caution">
    <text evidence="1">The sequence shown here is derived from an EMBL/GenBank/DDBJ whole genome shotgun (WGS) entry which is preliminary data.</text>
</comment>
<evidence type="ECO:0000313" key="1">
    <source>
        <dbReference type="EMBL" id="KAL3568173.1"/>
    </source>
</evidence>
<protein>
    <submittedName>
        <fullName evidence="1">Uncharacterized protein</fullName>
    </submittedName>
</protein>
<keyword evidence="2" id="KW-1185">Reference proteome</keyword>
<proteinExistence type="predicted"/>
<sequence length="89" mass="10181">MPFAVMIKELTCSYHPMSCGYMVLNSNVKQLRGHILDALRRVNKRVLSVVDRIWSNGGCLANLVDHSDVPLPERPETEFFNFPSFENDL</sequence>
<evidence type="ECO:0000313" key="2">
    <source>
        <dbReference type="Proteomes" id="UP000309997"/>
    </source>
</evidence>
<organism evidence="1 2">
    <name type="scientific">Populus alba</name>
    <name type="common">White poplar</name>
    <dbReference type="NCBI Taxonomy" id="43335"/>
    <lineage>
        <taxon>Eukaryota</taxon>
        <taxon>Viridiplantae</taxon>
        <taxon>Streptophyta</taxon>
        <taxon>Embryophyta</taxon>
        <taxon>Tracheophyta</taxon>
        <taxon>Spermatophyta</taxon>
        <taxon>Magnoliopsida</taxon>
        <taxon>eudicotyledons</taxon>
        <taxon>Gunneridae</taxon>
        <taxon>Pentapetalae</taxon>
        <taxon>rosids</taxon>
        <taxon>fabids</taxon>
        <taxon>Malpighiales</taxon>
        <taxon>Salicaceae</taxon>
        <taxon>Saliceae</taxon>
        <taxon>Populus</taxon>
    </lineage>
</organism>
<accession>A0ACC4AQX5</accession>
<dbReference type="Proteomes" id="UP000309997">
    <property type="component" value="Unassembled WGS sequence"/>
</dbReference>
<gene>
    <name evidence="1" type="ORF">D5086_030824</name>
</gene>
<reference evidence="1 2" key="1">
    <citation type="journal article" date="2024" name="Plant Biotechnol. J.">
        <title>Genome and CRISPR/Cas9 system of a widespread forest tree (Populus alba) in the world.</title>
        <authorList>
            <person name="Liu Y.J."/>
            <person name="Jiang P.F."/>
            <person name="Han X.M."/>
            <person name="Li X.Y."/>
            <person name="Wang H.M."/>
            <person name="Wang Y.J."/>
            <person name="Wang X.X."/>
            <person name="Zeng Q.Y."/>
        </authorList>
    </citation>
    <scope>NUCLEOTIDE SEQUENCE [LARGE SCALE GENOMIC DNA]</scope>
    <source>
        <strain evidence="2">cv. PAL-ZL1</strain>
    </source>
</reference>
<name>A0ACC4AQX5_POPAL</name>